<comment type="caution">
    <text evidence="2">The sequence shown here is derived from an EMBL/GenBank/DDBJ whole genome shotgun (WGS) entry which is preliminary data.</text>
</comment>
<dbReference type="OrthoDB" id="9788332at2"/>
<feature type="chain" id="PRO_5018126530" evidence="1">
    <location>
        <begin position="23"/>
        <end position="143"/>
    </location>
</feature>
<keyword evidence="1" id="KW-0732">Signal</keyword>
<evidence type="ECO:0000313" key="3">
    <source>
        <dbReference type="Proteomes" id="UP000279089"/>
    </source>
</evidence>
<reference evidence="3" key="1">
    <citation type="submission" date="2018-11" db="EMBL/GenBank/DDBJ databases">
        <title>Chitinophaga lutea sp.nov., isolate from arsenic contaminated soil.</title>
        <authorList>
            <person name="Zong Y."/>
        </authorList>
    </citation>
    <scope>NUCLEOTIDE SEQUENCE [LARGE SCALE GENOMIC DNA]</scope>
    <source>
        <strain evidence="3">YLT18</strain>
    </source>
</reference>
<organism evidence="2 3">
    <name type="scientific">Chitinophaga barathri</name>
    <dbReference type="NCBI Taxonomy" id="1647451"/>
    <lineage>
        <taxon>Bacteria</taxon>
        <taxon>Pseudomonadati</taxon>
        <taxon>Bacteroidota</taxon>
        <taxon>Chitinophagia</taxon>
        <taxon>Chitinophagales</taxon>
        <taxon>Chitinophagaceae</taxon>
        <taxon>Chitinophaga</taxon>
    </lineage>
</organism>
<feature type="signal peptide" evidence="1">
    <location>
        <begin position="1"/>
        <end position="22"/>
    </location>
</feature>
<dbReference type="Proteomes" id="UP000279089">
    <property type="component" value="Unassembled WGS sequence"/>
</dbReference>
<name>A0A3N4MCX4_9BACT</name>
<sequence length="143" mass="16050">MTRKLFTLSFACLFFTASSAFAQAQYKIKVTNLDNKAGKLYIGWYTDQETFMKPRKTALVKIVPVKDQSEITVDFDKVPSGTYAISTFLDENGNEDLDLSVVGKPKEKYGFSNNVTPAMRPADFKEAAFEVNGENKTLIIKLK</sequence>
<evidence type="ECO:0000313" key="2">
    <source>
        <dbReference type="EMBL" id="RPD39766.1"/>
    </source>
</evidence>
<dbReference type="Pfam" id="PF09912">
    <property type="entry name" value="DUF2141"/>
    <property type="match status" value="1"/>
</dbReference>
<gene>
    <name evidence="2" type="ORF">EG028_19210</name>
</gene>
<dbReference type="AlphaFoldDB" id="A0A3N4MCX4"/>
<keyword evidence="3" id="KW-1185">Reference proteome</keyword>
<protein>
    <submittedName>
        <fullName evidence="2">DUF2141 domain-containing protein</fullName>
    </submittedName>
</protein>
<dbReference type="RefSeq" id="WP_120515904.1">
    <property type="nucleotide sequence ID" value="NZ_QXZY01000004.1"/>
</dbReference>
<proteinExistence type="predicted"/>
<dbReference type="InterPro" id="IPR018673">
    <property type="entry name" value="DUF2141"/>
</dbReference>
<evidence type="ECO:0000256" key="1">
    <source>
        <dbReference type="SAM" id="SignalP"/>
    </source>
</evidence>
<dbReference type="EMBL" id="RMBX01000010">
    <property type="protein sequence ID" value="RPD39766.1"/>
    <property type="molecule type" value="Genomic_DNA"/>
</dbReference>
<accession>A0A3N4MCX4</accession>